<reference evidence="1" key="2">
    <citation type="submission" date="2020-09" db="EMBL/GenBank/DDBJ databases">
        <authorList>
            <person name="Sun Q."/>
            <person name="Zhou Y."/>
        </authorList>
    </citation>
    <scope>NUCLEOTIDE SEQUENCE</scope>
    <source>
        <strain evidence="1">CGMCC 1.15095</strain>
    </source>
</reference>
<evidence type="ECO:0000313" key="1">
    <source>
        <dbReference type="EMBL" id="GGC09598.1"/>
    </source>
</evidence>
<reference evidence="1" key="1">
    <citation type="journal article" date="2014" name="Int. J. Syst. Evol. Microbiol.">
        <title>Complete genome sequence of Corynebacterium casei LMG S-19264T (=DSM 44701T), isolated from a smear-ripened cheese.</title>
        <authorList>
            <consortium name="US DOE Joint Genome Institute (JGI-PGF)"/>
            <person name="Walter F."/>
            <person name="Albersmeier A."/>
            <person name="Kalinowski J."/>
            <person name="Ruckert C."/>
        </authorList>
    </citation>
    <scope>NUCLEOTIDE SEQUENCE</scope>
    <source>
        <strain evidence="1">CGMCC 1.15095</strain>
    </source>
</reference>
<evidence type="ECO:0008006" key="3">
    <source>
        <dbReference type="Google" id="ProtNLM"/>
    </source>
</evidence>
<name>A0A916TU96_9SPHN</name>
<sequence>MTRVKLVQSADEFPLSRTGESGKHLKALFDHVASWGGGERIPDTGKVFAVVARDPRLALLLIKVSDYMTQELPWTTDRNDLRQLMIQTVNLHFKCDYNFQSHLAPAERQGISAEMQAAIPFWKISNIFDQEQKLVIEFTLAAVAGDVPEELFQRVSSHFGELGAIEFTVAVAWWSFWAIICNAILPEHDFGYAHSSANGAKATG</sequence>
<proteinExistence type="predicted"/>
<organism evidence="1 2">
    <name type="scientific">Novosphingobium endophyticum</name>
    <dbReference type="NCBI Taxonomy" id="1955250"/>
    <lineage>
        <taxon>Bacteria</taxon>
        <taxon>Pseudomonadati</taxon>
        <taxon>Pseudomonadota</taxon>
        <taxon>Alphaproteobacteria</taxon>
        <taxon>Sphingomonadales</taxon>
        <taxon>Sphingomonadaceae</taxon>
        <taxon>Novosphingobium</taxon>
    </lineage>
</organism>
<evidence type="ECO:0000313" key="2">
    <source>
        <dbReference type="Proteomes" id="UP000608154"/>
    </source>
</evidence>
<gene>
    <name evidence="1" type="ORF">GCM10011494_30330</name>
</gene>
<dbReference type="PANTHER" id="PTHR34846:SF5">
    <property type="entry name" value="CARBOXYMUCONOLACTONE DECARBOXYLASE-LIKE DOMAIN-CONTAINING PROTEIN"/>
    <property type="match status" value="1"/>
</dbReference>
<comment type="caution">
    <text evidence="1">The sequence shown here is derived from an EMBL/GenBank/DDBJ whole genome shotgun (WGS) entry which is preliminary data.</text>
</comment>
<keyword evidence="2" id="KW-1185">Reference proteome</keyword>
<dbReference type="SUPFAM" id="SSF69118">
    <property type="entry name" value="AhpD-like"/>
    <property type="match status" value="1"/>
</dbReference>
<dbReference type="RefSeq" id="WP_188772405.1">
    <property type="nucleotide sequence ID" value="NZ_BMHK01000024.1"/>
</dbReference>
<accession>A0A916TU96</accession>
<dbReference type="Gene3D" id="1.20.1290.10">
    <property type="entry name" value="AhpD-like"/>
    <property type="match status" value="1"/>
</dbReference>
<dbReference type="PANTHER" id="PTHR34846">
    <property type="entry name" value="4-CARBOXYMUCONOLACTONE DECARBOXYLASE FAMILY PROTEIN (AFU_ORTHOLOGUE AFUA_6G11590)"/>
    <property type="match status" value="1"/>
</dbReference>
<dbReference type="InterPro" id="IPR029032">
    <property type="entry name" value="AhpD-like"/>
</dbReference>
<protein>
    <recommendedName>
        <fullName evidence="3">Carboxymuconolactone decarboxylase family protein</fullName>
    </recommendedName>
</protein>
<dbReference type="Proteomes" id="UP000608154">
    <property type="component" value="Unassembled WGS sequence"/>
</dbReference>
<dbReference type="EMBL" id="BMHK01000024">
    <property type="protein sequence ID" value="GGC09598.1"/>
    <property type="molecule type" value="Genomic_DNA"/>
</dbReference>
<dbReference type="AlphaFoldDB" id="A0A916TU96"/>